<evidence type="ECO:0000313" key="11">
    <source>
        <dbReference type="EMBL" id="OQR89263.1"/>
    </source>
</evidence>
<evidence type="ECO:0000256" key="6">
    <source>
        <dbReference type="ARBA" id="ARBA00022840"/>
    </source>
</evidence>
<keyword evidence="8 9" id="KW-0472">Membrane</keyword>
<proteinExistence type="predicted"/>
<organism evidence="11 12">
    <name type="scientific">Achlya hypogyna</name>
    <name type="common">Oomycete</name>
    <name type="synonym">Protoachlya hypogyna</name>
    <dbReference type="NCBI Taxonomy" id="1202772"/>
    <lineage>
        <taxon>Eukaryota</taxon>
        <taxon>Sar</taxon>
        <taxon>Stramenopiles</taxon>
        <taxon>Oomycota</taxon>
        <taxon>Saprolegniomycetes</taxon>
        <taxon>Saprolegniales</taxon>
        <taxon>Achlyaceae</taxon>
        <taxon>Achlya</taxon>
    </lineage>
</organism>
<evidence type="ECO:0000313" key="12">
    <source>
        <dbReference type="Proteomes" id="UP000243579"/>
    </source>
</evidence>
<dbReference type="GO" id="GO:0005524">
    <property type="term" value="F:ATP binding"/>
    <property type="evidence" value="ECO:0007669"/>
    <property type="project" value="UniProtKB-KW"/>
</dbReference>
<evidence type="ECO:0000256" key="3">
    <source>
        <dbReference type="ARBA" id="ARBA00022692"/>
    </source>
</evidence>
<dbReference type="PROSITE" id="PS50929">
    <property type="entry name" value="ABC_TM1F"/>
    <property type="match status" value="1"/>
</dbReference>
<feature type="transmembrane region" description="Helical" evidence="9">
    <location>
        <begin position="57"/>
        <end position="81"/>
    </location>
</feature>
<dbReference type="SUPFAM" id="SSF90123">
    <property type="entry name" value="ABC transporter transmembrane region"/>
    <property type="match status" value="1"/>
</dbReference>
<dbReference type="PANTHER" id="PTHR24223">
    <property type="entry name" value="ATP-BINDING CASSETTE SUB-FAMILY C"/>
    <property type="match status" value="1"/>
</dbReference>
<feature type="transmembrane region" description="Helical" evidence="9">
    <location>
        <begin position="301"/>
        <end position="319"/>
    </location>
</feature>
<feature type="transmembrane region" description="Helical" evidence="9">
    <location>
        <begin position="214"/>
        <end position="230"/>
    </location>
</feature>
<keyword evidence="2" id="KW-0813">Transport</keyword>
<comment type="subcellular location">
    <subcellularLocation>
        <location evidence="1">Endomembrane system</location>
        <topology evidence="1">Multi-pass membrane protein</topology>
    </subcellularLocation>
</comment>
<dbReference type="InterPro" id="IPR036640">
    <property type="entry name" value="ABC1_TM_sf"/>
</dbReference>
<evidence type="ECO:0000256" key="4">
    <source>
        <dbReference type="ARBA" id="ARBA00022737"/>
    </source>
</evidence>
<gene>
    <name evidence="11" type="ORF">ACHHYP_06388</name>
</gene>
<dbReference type="GO" id="GO:0140359">
    <property type="term" value="F:ABC-type transporter activity"/>
    <property type="evidence" value="ECO:0007669"/>
    <property type="project" value="InterPro"/>
</dbReference>
<name>A0A1V9YUL5_ACHHY</name>
<dbReference type="Pfam" id="PF00664">
    <property type="entry name" value="ABC_membrane"/>
    <property type="match status" value="1"/>
</dbReference>
<reference evidence="11 12" key="1">
    <citation type="journal article" date="2014" name="Genome Biol. Evol.">
        <title>The secreted proteins of Achlya hypogyna and Thraustotheca clavata identify the ancestral oomycete secretome and reveal gene acquisitions by horizontal gene transfer.</title>
        <authorList>
            <person name="Misner I."/>
            <person name="Blouin N."/>
            <person name="Leonard G."/>
            <person name="Richards T.A."/>
            <person name="Lane C.E."/>
        </authorList>
    </citation>
    <scope>NUCLEOTIDE SEQUENCE [LARGE SCALE GENOMIC DNA]</scope>
    <source>
        <strain evidence="11 12">ATCC 48635</strain>
    </source>
</reference>
<comment type="caution">
    <text evidence="11">The sequence shown here is derived from an EMBL/GenBank/DDBJ whole genome shotgun (WGS) entry which is preliminary data.</text>
</comment>
<dbReference type="STRING" id="1202772.A0A1V9YUL5"/>
<dbReference type="Gene3D" id="1.20.1560.10">
    <property type="entry name" value="ABC transporter type 1, transmembrane domain"/>
    <property type="match status" value="1"/>
</dbReference>
<evidence type="ECO:0000256" key="7">
    <source>
        <dbReference type="ARBA" id="ARBA00022989"/>
    </source>
</evidence>
<evidence type="ECO:0000256" key="5">
    <source>
        <dbReference type="ARBA" id="ARBA00022741"/>
    </source>
</evidence>
<dbReference type="FunFam" id="1.20.1560.10:FF:000063">
    <property type="entry name" value="Multidrug resistance protein ABC transporter"/>
    <property type="match status" value="1"/>
</dbReference>
<dbReference type="EMBL" id="JNBR01000870">
    <property type="protein sequence ID" value="OQR89263.1"/>
    <property type="molecule type" value="Genomic_DNA"/>
</dbReference>
<feature type="transmembrane region" description="Helical" evidence="9">
    <location>
        <begin position="110"/>
        <end position="135"/>
    </location>
</feature>
<accession>A0A1V9YUL5</accession>
<keyword evidence="5" id="KW-0547">Nucleotide-binding</keyword>
<dbReference type="InterPro" id="IPR044726">
    <property type="entry name" value="ABCC_6TM_D2"/>
</dbReference>
<dbReference type="AlphaFoldDB" id="A0A1V9YUL5"/>
<evidence type="ECO:0000256" key="8">
    <source>
        <dbReference type="ARBA" id="ARBA00023136"/>
    </source>
</evidence>
<keyword evidence="6 11" id="KW-0067">ATP-binding</keyword>
<dbReference type="InterPro" id="IPR011527">
    <property type="entry name" value="ABC1_TM_dom"/>
</dbReference>
<dbReference type="GO" id="GO:0012505">
    <property type="term" value="C:endomembrane system"/>
    <property type="evidence" value="ECO:0007669"/>
    <property type="project" value="UniProtKB-SubCell"/>
</dbReference>
<dbReference type="Proteomes" id="UP000243579">
    <property type="component" value="Unassembled WGS sequence"/>
</dbReference>
<protein>
    <submittedName>
        <fullName evidence="11">ATP-binding Cassette (ABC) Superfamily</fullName>
    </submittedName>
</protein>
<feature type="domain" description="ABC transmembrane type-1" evidence="10">
    <location>
        <begin position="69"/>
        <end position="354"/>
    </location>
</feature>
<feature type="transmembrane region" description="Helical" evidence="9">
    <location>
        <begin position="190"/>
        <end position="208"/>
    </location>
</feature>
<keyword evidence="4" id="KW-0677">Repeat</keyword>
<evidence type="ECO:0000259" key="10">
    <source>
        <dbReference type="PROSITE" id="PS50929"/>
    </source>
</evidence>
<dbReference type="PANTHER" id="PTHR24223:SF443">
    <property type="entry name" value="MULTIDRUG-RESISTANCE LIKE PROTEIN 1, ISOFORM I"/>
    <property type="match status" value="1"/>
</dbReference>
<feature type="non-terminal residue" evidence="11">
    <location>
        <position position="363"/>
    </location>
</feature>
<keyword evidence="12" id="KW-1185">Reference proteome</keyword>
<dbReference type="InterPro" id="IPR050173">
    <property type="entry name" value="ABC_transporter_C-like"/>
</dbReference>
<dbReference type="GO" id="GO:0016020">
    <property type="term" value="C:membrane"/>
    <property type="evidence" value="ECO:0007669"/>
    <property type="project" value="InterPro"/>
</dbReference>
<keyword evidence="3 9" id="KW-0812">Transmembrane</keyword>
<feature type="transmembrane region" description="Helical" evidence="9">
    <location>
        <begin position="325"/>
        <end position="346"/>
    </location>
</feature>
<sequence length="363" mass="39812">MFLTPTAASPFPVDFLGAAFTPFADAGGLSYEEGIDGKLVQDEERSHGRVDGKIFRAYLTAIGGWPMVALWVLLLSAWQALAIAGDFWLSNWSATAAVVSKETFLAEAEYYLAVYAALAFGGIVLTIARTLSILLSGLKASRVLFDDMTKALLKAPMSFFDTNPLGRILNRYSGDVTTVDTQIADTLSSFLAMVFMAAFALGTTVVVIRSLGLLIVPLLLVYLYVGQVYVQPAREMERVNKTTRSPMINLISECIEGALVIRAFGPKQVRRFQRLHQRNVDGNLEANYVSSVLAQWFSMRIQLTSAVILLVIAASLVVSKDLISPGVIGLVLNYAFSILPFFEWIVQCWSRIETSMVGPERLA</sequence>
<dbReference type="CDD" id="cd18580">
    <property type="entry name" value="ABC_6TM_ABCC_D2"/>
    <property type="match status" value="1"/>
</dbReference>
<keyword evidence="7 9" id="KW-1133">Transmembrane helix</keyword>
<dbReference type="OrthoDB" id="78012at2759"/>
<evidence type="ECO:0000256" key="1">
    <source>
        <dbReference type="ARBA" id="ARBA00004127"/>
    </source>
</evidence>
<evidence type="ECO:0000256" key="2">
    <source>
        <dbReference type="ARBA" id="ARBA00022448"/>
    </source>
</evidence>
<evidence type="ECO:0000256" key="9">
    <source>
        <dbReference type="SAM" id="Phobius"/>
    </source>
</evidence>